<dbReference type="InterPro" id="IPR050488">
    <property type="entry name" value="Ig_Fc_receptor"/>
</dbReference>
<dbReference type="GO" id="GO:0007166">
    <property type="term" value="P:cell surface receptor signaling pathway"/>
    <property type="evidence" value="ECO:0007669"/>
    <property type="project" value="TreeGrafter"/>
</dbReference>
<dbReference type="Ensembl" id="ENSNMLT00000011060.1">
    <property type="protein sequence ID" value="ENSNMLP00000009789.1"/>
    <property type="gene ID" value="ENSNMLG00000006796.1"/>
</dbReference>
<name>A0A8C6SSY6_9GOBI</name>
<dbReference type="InterPro" id="IPR036179">
    <property type="entry name" value="Ig-like_dom_sf"/>
</dbReference>
<dbReference type="Pfam" id="PF13895">
    <property type="entry name" value="Ig_2"/>
    <property type="match status" value="1"/>
</dbReference>
<dbReference type="GO" id="GO:0004888">
    <property type="term" value="F:transmembrane signaling receptor activity"/>
    <property type="evidence" value="ECO:0007669"/>
    <property type="project" value="TreeGrafter"/>
</dbReference>
<dbReference type="InterPro" id="IPR013783">
    <property type="entry name" value="Ig-like_fold"/>
</dbReference>
<evidence type="ECO:0000256" key="2">
    <source>
        <dbReference type="ARBA" id="ARBA00023157"/>
    </source>
</evidence>
<keyword evidence="1" id="KW-0732">Signal</keyword>
<evidence type="ECO:0000313" key="5">
    <source>
        <dbReference type="Proteomes" id="UP000694523"/>
    </source>
</evidence>
<dbReference type="Gene3D" id="2.60.40.10">
    <property type="entry name" value="Immunoglobulins"/>
    <property type="match status" value="2"/>
</dbReference>
<reference evidence="4" key="2">
    <citation type="submission" date="2025-09" db="UniProtKB">
        <authorList>
            <consortium name="Ensembl"/>
        </authorList>
    </citation>
    <scope>IDENTIFICATION</scope>
</reference>
<accession>A0A8C6SSY6</accession>
<evidence type="ECO:0000313" key="4">
    <source>
        <dbReference type="Ensembl" id="ENSNMLP00000009789.1"/>
    </source>
</evidence>
<dbReference type="SMART" id="SM00409">
    <property type="entry name" value="IG"/>
    <property type="match status" value="2"/>
</dbReference>
<sequence>MTLLHTDQLFDYTSLTVNCEGFFNNTTQWKVLRNVSGQITSCNTNRELFGPCHIPVAYPRDSGEYWCESRDSERRSESVHITVSGLEDISFPVHPVMVGDDVTLRCIERENKKVSTEFYFYKDGAELNTSPTGEMTIHNISESDQGLYRCSTSEGRESEEQWLAVRGEDGIQHNLGLQTLIVRHWAHSRSEEHICQPQHTPSDQIVTYWLFYWFIW</sequence>
<dbReference type="GO" id="GO:0006955">
    <property type="term" value="P:immune response"/>
    <property type="evidence" value="ECO:0007669"/>
    <property type="project" value="TreeGrafter"/>
</dbReference>
<evidence type="ECO:0000256" key="1">
    <source>
        <dbReference type="ARBA" id="ARBA00022729"/>
    </source>
</evidence>
<reference evidence="4" key="1">
    <citation type="submission" date="2025-08" db="UniProtKB">
        <authorList>
            <consortium name="Ensembl"/>
        </authorList>
    </citation>
    <scope>IDENTIFICATION</scope>
</reference>
<dbReference type="PANTHER" id="PTHR11481:SF64">
    <property type="entry name" value="FC RECEPTOR-LIKE PROTEIN 4"/>
    <property type="match status" value="1"/>
</dbReference>
<keyword evidence="5" id="KW-1185">Reference proteome</keyword>
<dbReference type="GO" id="GO:0009897">
    <property type="term" value="C:external side of plasma membrane"/>
    <property type="evidence" value="ECO:0007669"/>
    <property type="project" value="TreeGrafter"/>
</dbReference>
<keyword evidence="2" id="KW-1015">Disulfide bond</keyword>
<feature type="domain" description="Ig-like" evidence="3">
    <location>
        <begin position="99"/>
        <end position="166"/>
    </location>
</feature>
<protein>
    <recommendedName>
        <fullName evidence="3">Ig-like domain-containing protein</fullName>
    </recommendedName>
</protein>
<dbReference type="PROSITE" id="PS50835">
    <property type="entry name" value="IG_LIKE"/>
    <property type="match status" value="1"/>
</dbReference>
<dbReference type="Proteomes" id="UP000694523">
    <property type="component" value="Unplaced"/>
</dbReference>
<dbReference type="InterPro" id="IPR007110">
    <property type="entry name" value="Ig-like_dom"/>
</dbReference>
<dbReference type="SUPFAM" id="SSF48726">
    <property type="entry name" value="Immunoglobulin"/>
    <property type="match status" value="1"/>
</dbReference>
<proteinExistence type="predicted"/>
<evidence type="ECO:0000259" key="3">
    <source>
        <dbReference type="PROSITE" id="PS50835"/>
    </source>
</evidence>
<dbReference type="InterPro" id="IPR003599">
    <property type="entry name" value="Ig_sub"/>
</dbReference>
<dbReference type="PANTHER" id="PTHR11481">
    <property type="entry name" value="IMMUNOGLOBULIN FC RECEPTOR"/>
    <property type="match status" value="1"/>
</dbReference>
<organism evidence="4 5">
    <name type="scientific">Neogobius melanostomus</name>
    <name type="common">round goby</name>
    <dbReference type="NCBI Taxonomy" id="47308"/>
    <lineage>
        <taxon>Eukaryota</taxon>
        <taxon>Metazoa</taxon>
        <taxon>Chordata</taxon>
        <taxon>Craniata</taxon>
        <taxon>Vertebrata</taxon>
        <taxon>Euteleostomi</taxon>
        <taxon>Actinopterygii</taxon>
        <taxon>Neopterygii</taxon>
        <taxon>Teleostei</taxon>
        <taxon>Neoteleostei</taxon>
        <taxon>Acanthomorphata</taxon>
        <taxon>Gobiaria</taxon>
        <taxon>Gobiiformes</taxon>
        <taxon>Gobioidei</taxon>
        <taxon>Gobiidae</taxon>
        <taxon>Benthophilinae</taxon>
        <taxon>Neogobiini</taxon>
        <taxon>Neogobius</taxon>
    </lineage>
</organism>
<dbReference type="AlphaFoldDB" id="A0A8C6SSY6"/>